<dbReference type="KEGG" id="pef:A7E78_13650"/>
<dbReference type="AlphaFoldDB" id="A0A1L3GS82"/>
<dbReference type="EMBL" id="CP015519">
    <property type="protein sequence ID" value="APG28779.1"/>
    <property type="molecule type" value="Genomic_DNA"/>
</dbReference>
<sequence>MQASEVTDGIYRLSANIGPEILFEGIWPLPHGASMNSFLVKGEQVAIIDGVCDWDGVPETLYAQFEQLGMRIEDVRYVVINHTEPDHTGWLKSFANIAGNFEVLITAKGAELAKAFYDLDVPLRVVKSGDSVDLGNGKKLVFEEIPNVHWPDTMVTYEPSTGTLFACDAFGTFGAMDDAPYDDQLDEAQLQFYEREGLRYYANIVAKFSIPVCKALEKLQGLDVRIVAPGHGPVWRKDPQRIIRLYERFAAFAKGPAKPKVTLLWGSMYGNTEQALAPLLEGIAAGGVETVVHQVPQSHISDILASVWESTGVALAMPTYEYMMFPPMAEVLDELGRKGIKNKLTLRTGSYGWSGGAQKELDEIIVRHKMNWCFLEPVEFRGAPVADDLQMLRQRGEELARQVKENALADNPN</sequence>
<dbReference type="GO" id="GO:0010181">
    <property type="term" value="F:FMN binding"/>
    <property type="evidence" value="ECO:0007669"/>
    <property type="project" value="InterPro"/>
</dbReference>
<dbReference type="Proteomes" id="UP000182517">
    <property type="component" value="Chromosome"/>
</dbReference>
<dbReference type="STRING" id="1842532.A7E78_13650"/>
<dbReference type="GO" id="GO:0046872">
    <property type="term" value="F:metal ion binding"/>
    <property type="evidence" value="ECO:0007669"/>
    <property type="project" value="InterPro"/>
</dbReference>
<dbReference type="GO" id="GO:0009055">
    <property type="term" value="F:electron transfer activity"/>
    <property type="evidence" value="ECO:0007669"/>
    <property type="project" value="InterPro"/>
</dbReference>
<dbReference type="GO" id="GO:0016491">
    <property type="term" value="F:oxidoreductase activity"/>
    <property type="evidence" value="ECO:0007669"/>
    <property type="project" value="InterPro"/>
</dbReference>
<evidence type="ECO:0000256" key="1">
    <source>
        <dbReference type="ARBA" id="ARBA00007121"/>
    </source>
</evidence>
<name>A0A1L3GS82_9BACT</name>
<dbReference type="Gene3D" id="3.60.15.10">
    <property type="entry name" value="Ribonuclease Z/Hydroxyacylglutathione hydrolase-like"/>
    <property type="match status" value="1"/>
</dbReference>
<protein>
    <submittedName>
        <fullName evidence="3">MBL fold metallo-hydrolase</fullName>
    </submittedName>
</protein>
<feature type="domain" description="Flavodoxin-like" evidence="2">
    <location>
        <begin position="261"/>
        <end position="400"/>
    </location>
</feature>
<evidence type="ECO:0000313" key="4">
    <source>
        <dbReference type="Proteomes" id="UP000182517"/>
    </source>
</evidence>
<comment type="similarity">
    <text evidence="1">In the N-terminal section; belongs to the zinc metallo-hydrolase group 3 family.</text>
</comment>
<keyword evidence="4" id="KW-1185">Reference proteome</keyword>
<dbReference type="PROSITE" id="PS50902">
    <property type="entry name" value="FLAVODOXIN_LIKE"/>
    <property type="match status" value="1"/>
</dbReference>
<dbReference type="OrthoDB" id="9800607at2"/>
<dbReference type="GO" id="GO:0016787">
    <property type="term" value="F:hydrolase activity"/>
    <property type="evidence" value="ECO:0007669"/>
    <property type="project" value="UniProtKB-KW"/>
</dbReference>
<dbReference type="RefSeq" id="WP_072284804.1">
    <property type="nucleotide sequence ID" value="NZ_CP015519.1"/>
</dbReference>
<dbReference type="InterPro" id="IPR016440">
    <property type="entry name" value="Rubredoxin-O_OxRdtase"/>
</dbReference>
<dbReference type="PANTHER" id="PTHR43717">
    <property type="entry name" value="ANAEROBIC NITRIC OXIDE REDUCTASE FLAVORUBREDOXIN"/>
    <property type="match status" value="1"/>
</dbReference>
<dbReference type="SUPFAM" id="SSF52218">
    <property type="entry name" value="Flavoproteins"/>
    <property type="match status" value="1"/>
</dbReference>
<dbReference type="Gene3D" id="3.40.50.360">
    <property type="match status" value="1"/>
</dbReference>
<gene>
    <name evidence="3" type="ORF">A7E78_13650</name>
</gene>
<evidence type="ECO:0000259" key="2">
    <source>
        <dbReference type="PROSITE" id="PS50902"/>
    </source>
</evidence>
<dbReference type="InterPro" id="IPR036866">
    <property type="entry name" value="RibonucZ/Hydroxyglut_hydro"/>
</dbReference>
<dbReference type="PANTHER" id="PTHR43717:SF1">
    <property type="entry name" value="ANAEROBIC NITRIC OXIDE REDUCTASE FLAVORUBREDOXIN"/>
    <property type="match status" value="1"/>
</dbReference>
<dbReference type="InterPro" id="IPR045761">
    <property type="entry name" value="ODP_dom"/>
</dbReference>
<dbReference type="SMART" id="SM00849">
    <property type="entry name" value="Lactamase_B"/>
    <property type="match status" value="1"/>
</dbReference>
<dbReference type="InterPro" id="IPR001279">
    <property type="entry name" value="Metallo-B-lactamas"/>
</dbReference>
<proteinExistence type="inferred from homology"/>
<evidence type="ECO:0000313" key="3">
    <source>
        <dbReference type="EMBL" id="APG28779.1"/>
    </source>
</evidence>
<dbReference type="PIRSF" id="PIRSF005243">
    <property type="entry name" value="ROO"/>
    <property type="match status" value="1"/>
</dbReference>
<organism evidence="3 4">
    <name type="scientific">Syntrophotalea acetylenivorans</name>
    <dbReference type="NCBI Taxonomy" id="1842532"/>
    <lineage>
        <taxon>Bacteria</taxon>
        <taxon>Pseudomonadati</taxon>
        <taxon>Thermodesulfobacteriota</taxon>
        <taxon>Desulfuromonadia</taxon>
        <taxon>Desulfuromonadales</taxon>
        <taxon>Syntrophotaleaceae</taxon>
        <taxon>Syntrophotalea</taxon>
    </lineage>
</organism>
<keyword evidence="3" id="KW-0378">Hydrolase</keyword>
<accession>A0A1L3GS82</accession>
<dbReference type="Pfam" id="PF19583">
    <property type="entry name" value="ODP"/>
    <property type="match status" value="1"/>
</dbReference>
<reference evidence="3 4" key="1">
    <citation type="journal article" date="2017" name="Genome Announc.">
        <title>Complete Genome Sequences of Two Acetylene-Fermenting Pelobacter acetylenicus Strains.</title>
        <authorList>
            <person name="Sutton J.M."/>
            <person name="Baesman S.M."/>
            <person name="Fierst J.L."/>
            <person name="Poret-Peterson A.T."/>
            <person name="Oremland R.S."/>
            <person name="Dunlap D.S."/>
            <person name="Akob D.M."/>
        </authorList>
    </citation>
    <scope>NUCLEOTIDE SEQUENCE [LARGE SCALE GENOMIC DNA]</scope>
    <source>
        <strain evidence="3 4">SFB93</strain>
    </source>
</reference>
<dbReference type="SUPFAM" id="SSF56281">
    <property type="entry name" value="Metallo-hydrolase/oxidoreductase"/>
    <property type="match status" value="1"/>
</dbReference>
<dbReference type="InterPro" id="IPR029039">
    <property type="entry name" value="Flavoprotein-like_sf"/>
</dbReference>
<dbReference type="InterPro" id="IPR008254">
    <property type="entry name" value="Flavodoxin/NO_synth"/>
</dbReference>
<dbReference type="CDD" id="cd07709">
    <property type="entry name" value="flavodiiron_proteins_MBL-fold"/>
    <property type="match status" value="1"/>
</dbReference>